<reference evidence="2" key="1">
    <citation type="journal article" date="2019" name="Int. J. Syst. Evol. Microbiol.">
        <title>The Global Catalogue of Microorganisms (GCM) 10K type strain sequencing project: providing services to taxonomists for standard genome sequencing and annotation.</title>
        <authorList>
            <consortium name="The Broad Institute Genomics Platform"/>
            <consortium name="The Broad Institute Genome Sequencing Center for Infectious Disease"/>
            <person name="Wu L."/>
            <person name="Ma J."/>
        </authorList>
    </citation>
    <scope>NUCLEOTIDE SEQUENCE [LARGE SCALE GENOMIC DNA]</scope>
    <source>
        <strain evidence="2">JCM 17130</strain>
    </source>
</reference>
<dbReference type="RefSeq" id="WP_388002202.1">
    <property type="nucleotide sequence ID" value="NZ_JBHUEE010000001.1"/>
</dbReference>
<dbReference type="Proteomes" id="UP001597277">
    <property type="component" value="Unassembled WGS sequence"/>
</dbReference>
<dbReference type="EMBL" id="JBHUEE010000001">
    <property type="protein sequence ID" value="MFD1716777.1"/>
    <property type="molecule type" value="Genomic_DNA"/>
</dbReference>
<organism evidence="1 2">
    <name type="scientific">Georgenia deserti</name>
    <dbReference type="NCBI Taxonomy" id="2093781"/>
    <lineage>
        <taxon>Bacteria</taxon>
        <taxon>Bacillati</taxon>
        <taxon>Actinomycetota</taxon>
        <taxon>Actinomycetes</taxon>
        <taxon>Micrococcales</taxon>
        <taxon>Bogoriellaceae</taxon>
        <taxon>Georgenia</taxon>
    </lineage>
</organism>
<proteinExistence type="predicted"/>
<sequence>MRVYLPATVADLTAEDGIAARWAHAVTPALRAAMPDEDDEGLEMTATMAAADDSVRRLAAEPAAPRRVVLAADVADSLTEVPQEPGVDRLPTAIRITDDVPWHDVVALLVDEPGAEDDVRAAAAGDDEAFERSADRDLLWYDTGERGDLLSQL</sequence>
<protein>
    <submittedName>
        <fullName evidence="1">DUF6912 family protein</fullName>
    </submittedName>
</protein>
<name>A0ABW4L145_9MICO</name>
<dbReference type="Pfam" id="PF21853">
    <property type="entry name" value="DUF6912"/>
    <property type="match status" value="1"/>
</dbReference>
<evidence type="ECO:0000313" key="1">
    <source>
        <dbReference type="EMBL" id="MFD1716777.1"/>
    </source>
</evidence>
<accession>A0ABW4L145</accession>
<dbReference type="InterPro" id="IPR054206">
    <property type="entry name" value="DUF6912"/>
</dbReference>
<comment type="caution">
    <text evidence="1">The sequence shown here is derived from an EMBL/GenBank/DDBJ whole genome shotgun (WGS) entry which is preliminary data.</text>
</comment>
<keyword evidence="2" id="KW-1185">Reference proteome</keyword>
<evidence type="ECO:0000313" key="2">
    <source>
        <dbReference type="Proteomes" id="UP001597277"/>
    </source>
</evidence>
<gene>
    <name evidence="1" type="ORF">ACFSE6_02945</name>
</gene>